<dbReference type="Proteomes" id="UP000243723">
    <property type="component" value="Unassembled WGS sequence"/>
</dbReference>
<dbReference type="Pfam" id="PF02338">
    <property type="entry name" value="OTU"/>
    <property type="match status" value="1"/>
</dbReference>
<evidence type="ECO:0000256" key="4">
    <source>
        <dbReference type="ARBA" id="ARBA00022670"/>
    </source>
</evidence>
<dbReference type="GO" id="GO:0036503">
    <property type="term" value="P:ERAD pathway"/>
    <property type="evidence" value="ECO:0007669"/>
    <property type="project" value="TreeGrafter"/>
</dbReference>
<keyword evidence="3 11" id="KW-0963">Cytoplasm</keyword>
<evidence type="ECO:0000256" key="2">
    <source>
        <dbReference type="ARBA" id="ARBA00004496"/>
    </source>
</evidence>
<comment type="function">
    <text evidence="11">Hydrolase that can remove conjugated ubiquitin from proteins and may therefore play an important regulatory role at the level of protein turnover by preventing degradation.</text>
</comment>
<keyword evidence="4" id="KW-0645">Protease</keyword>
<keyword evidence="10" id="KW-0862">Zinc</keyword>
<dbReference type="InterPro" id="IPR048857">
    <property type="entry name" value="OTU1_Ubl"/>
</dbReference>
<evidence type="ECO:0000256" key="12">
    <source>
        <dbReference type="SAM" id="MobiDB-lite"/>
    </source>
</evidence>
<dbReference type="PROSITE" id="PS50802">
    <property type="entry name" value="OTU"/>
    <property type="match status" value="1"/>
</dbReference>
<organism evidence="14 15">
    <name type="scientific">Elsinoe australis</name>
    <dbReference type="NCBI Taxonomy" id="40998"/>
    <lineage>
        <taxon>Eukaryota</taxon>
        <taxon>Fungi</taxon>
        <taxon>Dikarya</taxon>
        <taxon>Ascomycota</taxon>
        <taxon>Pezizomycotina</taxon>
        <taxon>Dothideomycetes</taxon>
        <taxon>Dothideomycetidae</taxon>
        <taxon>Myriangiales</taxon>
        <taxon>Elsinoaceae</taxon>
        <taxon>Elsinoe</taxon>
    </lineage>
</organism>
<keyword evidence="8 11" id="KW-0378">Hydrolase</keyword>
<dbReference type="CDD" id="cd22745">
    <property type="entry name" value="OTU_OTU1"/>
    <property type="match status" value="1"/>
</dbReference>
<proteinExistence type="predicted"/>
<dbReference type="OrthoDB" id="65596at2759"/>
<feature type="region of interest" description="Disordered" evidence="12">
    <location>
        <begin position="319"/>
        <end position="338"/>
    </location>
</feature>
<feature type="compositionally biased region" description="Low complexity" evidence="12">
    <location>
        <begin position="83"/>
        <end position="96"/>
    </location>
</feature>
<dbReference type="FunFam" id="3.90.70.80:FF:000016">
    <property type="entry name" value="Putative ubiquitin thioesterase otu1"/>
    <property type="match status" value="1"/>
</dbReference>
<evidence type="ECO:0000256" key="11">
    <source>
        <dbReference type="RuleBase" id="RU367104"/>
    </source>
</evidence>
<comment type="catalytic activity">
    <reaction evidence="1 11">
        <text>Thiol-dependent hydrolysis of ester, thioester, amide, peptide and isopeptide bonds formed by the C-terminal Gly of ubiquitin (a 76-residue protein attached to proteins as an intracellular targeting signal).</text>
        <dbReference type="EC" id="3.4.19.12"/>
    </reaction>
</comment>
<dbReference type="GO" id="GO:0008270">
    <property type="term" value="F:zinc ion binding"/>
    <property type="evidence" value="ECO:0007669"/>
    <property type="project" value="UniProtKB-KW"/>
</dbReference>
<keyword evidence="6" id="KW-0863">Zinc-finger</keyword>
<dbReference type="GO" id="GO:0005829">
    <property type="term" value="C:cytosol"/>
    <property type="evidence" value="ECO:0007669"/>
    <property type="project" value="TreeGrafter"/>
</dbReference>
<dbReference type="InterPro" id="IPR038765">
    <property type="entry name" value="Papain-like_cys_pep_sf"/>
</dbReference>
<evidence type="ECO:0000256" key="6">
    <source>
        <dbReference type="ARBA" id="ARBA00022771"/>
    </source>
</evidence>
<evidence type="ECO:0000256" key="1">
    <source>
        <dbReference type="ARBA" id="ARBA00000707"/>
    </source>
</evidence>
<reference evidence="14 15" key="1">
    <citation type="submission" date="2017-05" db="EMBL/GenBank/DDBJ databases">
        <title>Draft genome sequence of Elsinoe australis.</title>
        <authorList>
            <person name="Cheng Q."/>
        </authorList>
    </citation>
    <scope>NUCLEOTIDE SEQUENCE [LARGE SCALE GENOMIC DNA]</scope>
    <source>
        <strain evidence="14 15">NL1</strain>
    </source>
</reference>
<dbReference type="AlphaFoldDB" id="A0A2P7ZQ58"/>
<evidence type="ECO:0000256" key="7">
    <source>
        <dbReference type="ARBA" id="ARBA00022786"/>
    </source>
</evidence>
<comment type="subcellular location">
    <subcellularLocation>
        <location evidence="2 11">Cytoplasm</location>
    </subcellularLocation>
</comment>
<evidence type="ECO:0000313" key="14">
    <source>
        <dbReference type="EMBL" id="PSK50358.1"/>
    </source>
</evidence>
<evidence type="ECO:0000313" key="15">
    <source>
        <dbReference type="Proteomes" id="UP000243723"/>
    </source>
</evidence>
<protein>
    <recommendedName>
        <fullName evidence="11">Ubiquitin thioesterase OTU</fullName>
        <ecNumber evidence="11">3.4.19.12</ecNumber>
    </recommendedName>
</protein>
<dbReference type="InterPro" id="IPR057766">
    <property type="entry name" value="Znf-C2H2_OTU1-like_C"/>
</dbReference>
<accession>A0A2P7ZQ58</accession>
<gene>
    <name evidence="14" type="ORF">B9Z65_302</name>
</gene>
<evidence type="ECO:0000256" key="5">
    <source>
        <dbReference type="ARBA" id="ARBA00022723"/>
    </source>
</evidence>
<dbReference type="Gene3D" id="3.10.20.90">
    <property type="entry name" value="Phosphatidylinositol 3-kinase Catalytic Subunit, Chain A, domain 1"/>
    <property type="match status" value="1"/>
</dbReference>
<dbReference type="Pfam" id="PF21403">
    <property type="entry name" value="OTU1_UBXL"/>
    <property type="match status" value="1"/>
</dbReference>
<dbReference type="GO" id="GO:0016579">
    <property type="term" value="P:protein deubiquitination"/>
    <property type="evidence" value="ECO:0007669"/>
    <property type="project" value="TreeGrafter"/>
</dbReference>
<dbReference type="PANTHER" id="PTHR13312">
    <property type="entry name" value="HIV-INDUCED PROTEIN-7-LIKE PROTEASE"/>
    <property type="match status" value="1"/>
</dbReference>
<keyword evidence="5" id="KW-0479">Metal-binding</keyword>
<dbReference type="STRING" id="40998.A0A2P7ZQ58"/>
<feature type="domain" description="OTU" evidence="13">
    <location>
        <begin position="134"/>
        <end position="255"/>
    </location>
</feature>
<keyword evidence="9 11" id="KW-0788">Thiol protease</keyword>
<dbReference type="Gene3D" id="3.90.70.80">
    <property type="match status" value="1"/>
</dbReference>
<keyword evidence="7 11" id="KW-0833">Ubl conjugation pathway</keyword>
<sequence>MSNIRLRIRGPSGQSTITIPSTSTWGDLKREIATASSVSSFDLKYGFPPKPLGSTSLDSDIPLDSLGVNLNGEQLTILPLDTPAPTAAPPNASNTSQTPTSSDPNKPLSLSRKPNPTLESDLPEIPVPQLDGLLTLRVMPDDNSCLFRALSSALLGSSLDGMTELRSIVAQKIQANRTFYTAGVLEKPPDEYCRWIQHPDSWGGGIELSILSVEFGVEVCSINVQDLRVDRFNEGKDRRVVVVYSGIHYDVVAVTGYAGADPEGDRKVFDVVRMDGQEVDGGVLDAARELCKTLQQRHYYTDTKRFDLQCNICGWKGKGEKGATGHAKETGHMDFGEA</sequence>
<dbReference type="GO" id="GO:0005634">
    <property type="term" value="C:nucleus"/>
    <property type="evidence" value="ECO:0007669"/>
    <property type="project" value="TreeGrafter"/>
</dbReference>
<dbReference type="PANTHER" id="PTHR13312:SF0">
    <property type="entry name" value="UBIQUITIN THIOESTERASE OTU1"/>
    <property type="match status" value="1"/>
</dbReference>
<feature type="region of interest" description="Disordered" evidence="12">
    <location>
        <begin position="80"/>
        <end position="124"/>
    </location>
</feature>
<dbReference type="Pfam" id="PF24560">
    <property type="entry name" value="zf-C2H2_OTU1_C"/>
    <property type="match status" value="1"/>
</dbReference>
<evidence type="ECO:0000256" key="10">
    <source>
        <dbReference type="ARBA" id="ARBA00022833"/>
    </source>
</evidence>
<dbReference type="SUPFAM" id="SSF54001">
    <property type="entry name" value="Cysteine proteinases"/>
    <property type="match status" value="1"/>
</dbReference>
<dbReference type="CDD" id="cd17059">
    <property type="entry name" value="Ubl_OTU1"/>
    <property type="match status" value="1"/>
</dbReference>
<comment type="caution">
    <text evidence="14">The sequence shown here is derived from an EMBL/GenBank/DDBJ whole genome shotgun (WGS) entry which is preliminary data.</text>
</comment>
<name>A0A2P7ZQ58_9PEZI</name>
<evidence type="ECO:0000259" key="13">
    <source>
        <dbReference type="PROSITE" id="PS50802"/>
    </source>
</evidence>
<dbReference type="InterPro" id="IPR003323">
    <property type="entry name" value="OTU_dom"/>
</dbReference>
<keyword evidence="15" id="KW-1185">Reference proteome</keyword>
<dbReference type="EC" id="3.4.19.12" evidence="11"/>
<dbReference type="EMBL" id="NHZQ01000138">
    <property type="protein sequence ID" value="PSK50358.1"/>
    <property type="molecule type" value="Genomic_DNA"/>
</dbReference>
<dbReference type="GO" id="GO:0004843">
    <property type="term" value="F:cysteine-type deubiquitinase activity"/>
    <property type="evidence" value="ECO:0007669"/>
    <property type="project" value="UniProtKB-UniRule"/>
</dbReference>
<evidence type="ECO:0000256" key="3">
    <source>
        <dbReference type="ARBA" id="ARBA00022490"/>
    </source>
</evidence>
<evidence type="ECO:0000256" key="9">
    <source>
        <dbReference type="ARBA" id="ARBA00022807"/>
    </source>
</evidence>
<evidence type="ECO:0000256" key="8">
    <source>
        <dbReference type="ARBA" id="ARBA00022801"/>
    </source>
</evidence>
<dbReference type="GO" id="GO:0030968">
    <property type="term" value="P:endoplasmic reticulum unfolded protein response"/>
    <property type="evidence" value="ECO:0007669"/>
    <property type="project" value="TreeGrafter"/>
</dbReference>